<comment type="catalytic activity">
    <reaction evidence="1">
        <text>ATP + protein L-histidine = ADP + protein N-phospho-L-histidine.</text>
        <dbReference type="EC" id="2.7.13.3"/>
    </reaction>
</comment>
<dbReference type="Pfam" id="PF02518">
    <property type="entry name" value="HATPase_c"/>
    <property type="match status" value="1"/>
</dbReference>
<keyword evidence="8" id="KW-0547">Nucleotide-binding</keyword>
<protein>
    <recommendedName>
        <fullName evidence="3">histidine kinase</fullName>
        <ecNumber evidence="3">2.7.13.3</ecNumber>
    </recommendedName>
</protein>
<evidence type="ECO:0000256" key="7">
    <source>
        <dbReference type="ARBA" id="ARBA00022692"/>
    </source>
</evidence>
<evidence type="ECO:0000256" key="6">
    <source>
        <dbReference type="ARBA" id="ARBA00022679"/>
    </source>
</evidence>
<dbReference type="GO" id="GO:0000155">
    <property type="term" value="F:phosphorelay sensor kinase activity"/>
    <property type="evidence" value="ECO:0007669"/>
    <property type="project" value="InterPro"/>
</dbReference>
<dbReference type="InterPro" id="IPR016120">
    <property type="entry name" value="Sig_transdc_His_kin_SpoOB"/>
</dbReference>
<evidence type="ECO:0000256" key="13">
    <source>
        <dbReference type="ARBA" id="ARBA00023136"/>
    </source>
</evidence>
<feature type="domain" description="Histidine kinase" evidence="14">
    <location>
        <begin position="330"/>
        <end position="433"/>
    </location>
</feature>
<evidence type="ECO:0000256" key="3">
    <source>
        <dbReference type="ARBA" id="ARBA00012438"/>
    </source>
</evidence>
<comment type="subcellular location">
    <subcellularLocation>
        <location evidence="2">Cell membrane</location>
        <topology evidence="2">Multi-pass membrane protein</topology>
    </subcellularLocation>
</comment>
<keyword evidence="10 15" id="KW-0067">ATP-binding</keyword>
<dbReference type="Gene3D" id="1.10.287.130">
    <property type="match status" value="1"/>
</dbReference>
<dbReference type="SMART" id="SM00387">
    <property type="entry name" value="HATPase_c"/>
    <property type="match status" value="1"/>
</dbReference>
<dbReference type="InterPro" id="IPR033463">
    <property type="entry name" value="sCache_3"/>
</dbReference>
<accession>A0AAJ5W0L8</accession>
<organism evidence="15 16">
    <name type="scientific">Candidatus Microbacterium phytovorans</name>
    <dbReference type="NCBI Taxonomy" id="3121374"/>
    <lineage>
        <taxon>Bacteria</taxon>
        <taxon>Bacillati</taxon>
        <taxon>Actinomycetota</taxon>
        <taxon>Actinomycetes</taxon>
        <taxon>Micrococcales</taxon>
        <taxon>Microbacteriaceae</taxon>
        <taxon>Microbacterium</taxon>
    </lineage>
</organism>
<evidence type="ECO:0000313" key="16">
    <source>
        <dbReference type="Proteomes" id="UP001213972"/>
    </source>
</evidence>
<dbReference type="EC" id="2.7.13.3" evidence="3"/>
<dbReference type="Pfam" id="PF17203">
    <property type="entry name" value="sCache_3_2"/>
    <property type="match status" value="1"/>
</dbReference>
<evidence type="ECO:0000256" key="2">
    <source>
        <dbReference type="ARBA" id="ARBA00004651"/>
    </source>
</evidence>
<dbReference type="GO" id="GO:0005524">
    <property type="term" value="F:ATP binding"/>
    <property type="evidence" value="ECO:0007669"/>
    <property type="project" value="UniProtKB-KW"/>
</dbReference>
<evidence type="ECO:0000256" key="10">
    <source>
        <dbReference type="ARBA" id="ARBA00022840"/>
    </source>
</evidence>
<evidence type="ECO:0000259" key="14">
    <source>
        <dbReference type="PROSITE" id="PS50109"/>
    </source>
</evidence>
<dbReference type="Gene3D" id="3.30.450.20">
    <property type="entry name" value="PAS domain"/>
    <property type="match status" value="1"/>
</dbReference>
<proteinExistence type="predicted"/>
<dbReference type="InterPro" id="IPR050980">
    <property type="entry name" value="2C_sensor_his_kinase"/>
</dbReference>
<keyword evidence="9" id="KW-0418">Kinase</keyword>
<dbReference type="PRINTS" id="PR00344">
    <property type="entry name" value="BCTRLSENSOR"/>
</dbReference>
<keyword evidence="12" id="KW-0902">Two-component regulatory system</keyword>
<gene>
    <name evidence="15" type="ORF">P0Y48_07590</name>
</gene>
<dbReference type="InterPro" id="IPR005467">
    <property type="entry name" value="His_kinase_dom"/>
</dbReference>
<keyword evidence="7" id="KW-0812">Transmembrane</keyword>
<evidence type="ECO:0000256" key="11">
    <source>
        <dbReference type="ARBA" id="ARBA00022989"/>
    </source>
</evidence>
<evidence type="ECO:0000256" key="9">
    <source>
        <dbReference type="ARBA" id="ARBA00022777"/>
    </source>
</evidence>
<evidence type="ECO:0000256" key="1">
    <source>
        <dbReference type="ARBA" id="ARBA00000085"/>
    </source>
</evidence>
<dbReference type="EMBL" id="CP119321">
    <property type="protein sequence ID" value="WEK12347.1"/>
    <property type="molecule type" value="Genomic_DNA"/>
</dbReference>
<dbReference type="InterPro" id="IPR003594">
    <property type="entry name" value="HATPase_dom"/>
</dbReference>
<dbReference type="Proteomes" id="UP001213972">
    <property type="component" value="Chromosome"/>
</dbReference>
<evidence type="ECO:0000313" key="15">
    <source>
        <dbReference type="EMBL" id="WEK12347.1"/>
    </source>
</evidence>
<dbReference type="SUPFAM" id="SSF103190">
    <property type="entry name" value="Sensory domain-like"/>
    <property type="match status" value="1"/>
</dbReference>
<keyword evidence="5" id="KW-0597">Phosphoprotein</keyword>
<evidence type="ECO:0000256" key="4">
    <source>
        <dbReference type="ARBA" id="ARBA00022475"/>
    </source>
</evidence>
<dbReference type="SUPFAM" id="SSF55874">
    <property type="entry name" value="ATPase domain of HSP90 chaperone/DNA topoisomerase II/histidine kinase"/>
    <property type="match status" value="1"/>
</dbReference>
<dbReference type="InterPro" id="IPR036890">
    <property type="entry name" value="HATPase_C_sf"/>
</dbReference>
<dbReference type="PROSITE" id="PS50109">
    <property type="entry name" value="HIS_KIN"/>
    <property type="match status" value="1"/>
</dbReference>
<name>A0AAJ5W0L8_9MICO</name>
<dbReference type="Gene3D" id="3.30.565.10">
    <property type="entry name" value="Histidine kinase-like ATPase, C-terminal domain"/>
    <property type="match status" value="1"/>
</dbReference>
<sequence>MAMRPSPRAIRLAMILLPSVVALAALAATVMIALWLQEKSIRDATAERVQEVASSLAELPQVRATLAANVGAGTPADLADADDLADATATLQPIADLVAEAAGVYYAVITDDEGVRITHPLASERGIQVSTTNESVLAGTPFLGTETGPSGRSLRAKVPVRSADGDVVGMVAVGVLESDIESQRVEALAGLLPWAAGALVVATIVSSLVTAAVERRFRRLDGLAAEHAQMQRTTAALQEQAHEFHTRLHVVHGLVTAGEPHAALDYIEDVVAVSDATPGDALGESGGPGGGVAASALRDAAMHAIRADLLERGALAEFDFEPGADLDDDVVSILTNLSRNAGEAGASRVRCTLRRSGDRLYGAVDDDGPGVDRHVAARIFTRGLSTKADADGRSRGIGLDLVRRLVTARDGSVEVGASPLGGARFSFELAART</sequence>
<dbReference type="InterPro" id="IPR029151">
    <property type="entry name" value="Sensor-like_sf"/>
</dbReference>
<evidence type="ECO:0000256" key="8">
    <source>
        <dbReference type="ARBA" id="ARBA00022741"/>
    </source>
</evidence>
<evidence type="ECO:0000256" key="5">
    <source>
        <dbReference type="ARBA" id="ARBA00022553"/>
    </source>
</evidence>
<keyword evidence="6" id="KW-0808">Transferase</keyword>
<dbReference type="InterPro" id="IPR004358">
    <property type="entry name" value="Sig_transdc_His_kin-like_C"/>
</dbReference>
<dbReference type="AlphaFoldDB" id="A0AAJ5W0L8"/>
<keyword evidence="4" id="KW-1003">Cell membrane</keyword>
<dbReference type="SUPFAM" id="SSF55890">
    <property type="entry name" value="Sporulation response regulatory protein Spo0B"/>
    <property type="match status" value="1"/>
</dbReference>
<dbReference type="GO" id="GO:0005886">
    <property type="term" value="C:plasma membrane"/>
    <property type="evidence" value="ECO:0007669"/>
    <property type="project" value="UniProtKB-SubCell"/>
</dbReference>
<keyword evidence="13" id="KW-0472">Membrane</keyword>
<evidence type="ECO:0000256" key="12">
    <source>
        <dbReference type="ARBA" id="ARBA00023012"/>
    </source>
</evidence>
<reference evidence="15" key="1">
    <citation type="submission" date="2023-03" db="EMBL/GenBank/DDBJ databases">
        <title>Andean soil-derived lignocellulolytic bacterial consortium as a source of novel taxa and putative plastic-active enzymes.</title>
        <authorList>
            <person name="Diaz-Garcia L."/>
            <person name="Chuvochina M."/>
            <person name="Feuerriegel G."/>
            <person name="Bunk B."/>
            <person name="Sproer C."/>
            <person name="Streit W.R."/>
            <person name="Rodriguez L.M."/>
            <person name="Overmann J."/>
            <person name="Jimenez D.J."/>
        </authorList>
    </citation>
    <scope>NUCLEOTIDE SEQUENCE</scope>
    <source>
        <strain evidence="15">MAG 4610</strain>
    </source>
</reference>
<dbReference type="PANTHER" id="PTHR44936">
    <property type="entry name" value="SENSOR PROTEIN CREC"/>
    <property type="match status" value="1"/>
</dbReference>
<keyword evidence="11" id="KW-1133">Transmembrane helix</keyword>
<dbReference type="PANTHER" id="PTHR44936:SF9">
    <property type="entry name" value="SENSOR PROTEIN CREC"/>
    <property type="match status" value="1"/>
</dbReference>